<dbReference type="Pfam" id="PF03544">
    <property type="entry name" value="TonB_C"/>
    <property type="match status" value="1"/>
</dbReference>
<evidence type="ECO:0000256" key="7">
    <source>
        <dbReference type="ARBA" id="ARBA00022927"/>
    </source>
</evidence>
<dbReference type="InterPro" id="IPR051045">
    <property type="entry name" value="TonB-dependent_transducer"/>
</dbReference>
<dbReference type="Proteomes" id="UP000199656">
    <property type="component" value="Unassembled WGS sequence"/>
</dbReference>
<accession>A0A1H4FIL1</accession>
<dbReference type="PANTHER" id="PTHR33446:SF2">
    <property type="entry name" value="PROTEIN TONB"/>
    <property type="match status" value="1"/>
</dbReference>
<dbReference type="InterPro" id="IPR037682">
    <property type="entry name" value="TonB_C"/>
</dbReference>
<name>A0A1H4FIL1_9BACT</name>
<gene>
    <name evidence="12" type="ORF">SAMN05660909_04417</name>
</gene>
<evidence type="ECO:0000256" key="4">
    <source>
        <dbReference type="ARBA" id="ARBA00022475"/>
    </source>
</evidence>
<proteinExistence type="inferred from homology"/>
<evidence type="ECO:0000256" key="9">
    <source>
        <dbReference type="ARBA" id="ARBA00023136"/>
    </source>
</evidence>
<protein>
    <submittedName>
        <fullName evidence="12">Protein TonB</fullName>
    </submittedName>
</protein>
<keyword evidence="4" id="KW-1003">Cell membrane</keyword>
<evidence type="ECO:0000313" key="13">
    <source>
        <dbReference type="Proteomes" id="UP000199656"/>
    </source>
</evidence>
<evidence type="ECO:0000256" key="3">
    <source>
        <dbReference type="ARBA" id="ARBA00022448"/>
    </source>
</evidence>
<keyword evidence="9 10" id="KW-0472">Membrane</keyword>
<sequence length="281" mass="30957">MDSTKILKASFLDILFDERNKAYGAYELRSHYNRRVRNAVIGTSSIVLLLIGGYVLNNRLMAATDVKRPFEVKKEITLTEIPDIPEKPVIPPPPAVQNTPPPQVATKAFVDPIITTDDVLETEKPPKQSDLEHVAIGTKNIDGIEDNGIPAELAQGTGTGSGVITVEKGNAETDVPVSFVEIMPEFPGGEEALMKYLKRTTRYPQMAMDNEIQGIVYVQFVVNRDGSISDIKTLGAQKGGGLEEEAMRVVKGMPKWKPGRQNGKNVSVYFNLPINFKFTNQ</sequence>
<reference evidence="13" key="1">
    <citation type="submission" date="2016-10" db="EMBL/GenBank/DDBJ databases">
        <authorList>
            <person name="Varghese N."/>
            <person name="Submissions S."/>
        </authorList>
    </citation>
    <scope>NUCLEOTIDE SEQUENCE [LARGE SCALE GENOMIC DNA]</scope>
    <source>
        <strain evidence="13">DSM 23920</strain>
    </source>
</reference>
<feature type="transmembrane region" description="Helical" evidence="10">
    <location>
        <begin position="39"/>
        <end position="56"/>
    </location>
</feature>
<evidence type="ECO:0000256" key="2">
    <source>
        <dbReference type="ARBA" id="ARBA00006555"/>
    </source>
</evidence>
<dbReference type="GO" id="GO:0098797">
    <property type="term" value="C:plasma membrane protein complex"/>
    <property type="evidence" value="ECO:0007669"/>
    <property type="project" value="TreeGrafter"/>
</dbReference>
<evidence type="ECO:0000256" key="5">
    <source>
        <dbReference type="ARBA" id="ARBA00022519"/>
    </source>
</evidence>
<evidence type="ECO:0000313" key="12">
    <source>
        <dbReference type="EMBL" id="SEA96981.1"/>
    </source>
</evidence>
<dbReference type="NCBIfam" id="TIGR01352">
    <property type="entry name" value="tonB_Cterm"/>
    <property type="match status" value="1"/>
</dbReference>
<organism evidence="12 13">
    <name type="scientific">Chitinophaga terrae</name>
    <name type="common">ex Kim and Jung 2007</name>
    <dbReference type="NCBI Taxonomy" id="408074"/>
    <lineage>
        <taxon>Bacteria</taxon>
        <taxon>Pseudomonadati</taxon>
        <taxon>Bacteroidota</taxon>
        <taxon>Chitinophagia</taxon>
        <taxon>Chitinophagales</taxon>
        <taxon>Chitinophagaceae</taxon>
        <taxon>Chitinophaga</taxon>
    </lineage>
</organism>
<dbReference type="GO" id="GO:0015031">
    <property type="term" value="P:protein transport"/>
    <property type="evidence" value="ECO:0007669"/>
    <property type="project" value="UniProtKB-KW"/>
</dbReference>
<dbReference type="PROSITE" id="PS52015">
    <property type="entry name" value="TONB_CTD"/>
    <property type="match status" value="1"/>
</dbReference>
<dbReference type="PANTHER" id="PTHR33446">
    <property type="entry name" value="PROTEIN TONB-RELATED"/>
    <property type="match status" value="1"/>
</dbReference>
<evidence type="ECO:0000259" key="11">
    <source>
        <dbReference type="PROSITE" id="PS52015"/>
    </source>
</evidence>
<keyword evidence="13" id="KW-1185">Reference proteome</keyword>
<dbReference type="Gene3D" id="3.30.1150.10">
    <property type="match status" value="1"/>
</dbReference>
<keyword evidence="6 10" id="KW-0812">Transmembrane</keyword>
<dbReference type="STRING" id="408074.SAMN05660909_04417"/>
<evidence type="ECO:0000256" key="6">
    <source>
        <dbReference type="ARBA" id="ARBA00022692"/>
    </source>
</evidence>
<evidence type="ECO:0000256" key="1">
    <source>
        <dbReference type="ARBA" id="ARBA00004383"/>
    </source>
</evidence>
<dbReference type="OrthoDB" id="1039448at2"/>
<keyword evidence="8 10" id="KW-1133">Transmembrane helix</keyword>
<keyword evidence="7" id="KW-0653">Protein transport</keyword>
<dbReference type="GO" id="GO:0031992">
    <property type="term" value="F:energy transducer activity"/>
    <property type="evidence" value="ECO:0007669"/>
    <property type="project" value="TreeGrafter"/>
</dbReference>
<evidence type="ECO:0000256" key="8">
    <source>
        <dbReference type="ARBA" id="ARBA00022989"/>
    </source>
</evidence>
<comment type="subcellular location">
    <subcellularLocation>
        <location evidence="1">Cell inner membrane</location>
        <topology evidence="1">Single-pass membrane protein</topology>
        <orientation evidence="1">Periplasmic side</orientation>
    </subcellularLocation>
</comment>
<dbReference type="SUPFAM" id="SSF74653">
    <property type="entry name" value="TolA/TonB C-terminal domain"/>
    <property type="match status" value="1"/>
</dbReference>
<keyword evidence="3" id="KW-0813">Transport</keyword>
<feature type="domain" description="TonB C-terminal" evidence="11">
    <location>
        <begin position="188"/>
        <end position="281"/>
    </location>
</feature>
<evidence type="ECO:0000256" key="10">
    <source>
        <dbReference type="SAM" id="Phobius"/>
    </source>
</evidence>
<dbReference type="EMBL" id="FNRL01000025">
    <property type="protein sequence ID" value="SEA96981.1"/>
    <property type="molecule type" value="Genomic_DNA"/>
</dbReference>
<dbReference type="InterPro" id="IPR006260">
    <property type="entry name" value="TonB/TolA_C"/>
</dbReference>
<dbReference type="AlphaFoldDB" id="A0A1H4FIL1"/>
<dbReference type="GO" id="GO:0055085">
    <property type="term" value="P:transmembrane transport"/>
    <property type="evidence" value="ECO:0007669"/>
    <property type="project" value="InterPro"/>
</dbReference>
<dbReference type="RefSeq" id="WP_089764273.1">
    <property type="nucleotide sequence ID" value="NZ_BKAT01000045.1"/>
</dbReference>
<comment type="similarity">
    <text evidence="2">Belongs to the TonB family.</text>
</comment>
<keyword evidence="5" id="KW-0997">Cell inner membrane</keyword>